<dbReference type="PROSITE" id="PS00690">
    <property type="entry name" value="DEAH_ATP_HELICASE"/>
    <property type="match status" value="1"/>
</dbReference>
<feature type="domain" description="Helicase ATP-binding" evidence="24">
    <location>
        <begin position="14"/>
        <end position="445"/>
    </location>
</feature>
<dbReference type="SUPFAM" id="SSF52540">
    <property type="entry name" value="P-loop containing nucleoside triphosphate hydrolases"/>
    <property type="match status" value="1"/>
</dbReference>
<dbReference type="InterPro" id="IPR006555">
    <property type="entry name" value="ATP-dep_Helicase_C"/>
</dbReference>
<organism evidence="25 26">
    <name type="scientific">Brettanomyces naardenensis</name>
    <name type="common">Yeast</name>
    <dbReference type="NCBI Taxonomy" id="13370"/>
    <lineage>
        <taxon>Eukaryota</taxon>
        <taxon>Fungi</taxon>
        <taxon>Dikarya</taxon>
        <taxon>Ascomycota</taxon>
        <taxon>Saccharomycotina</taxon>
        <taxon>Pichiomycetes</taxon>
        <taxon>Pichiales</taxon>
        <taxon>Pichiaceae</taxon>
        <taxon>Brettanomyces</taxon>
    </lineage>
</organism>
<keyword evidence="26" id="KW-1185">Reference proteome</keyword>
<keyword evidence="23" id="KW-0175">Coiled coil</keyword>
<evidence type="ECO:0000256" key="16">
    <source>
        <dbReference type="ARBA" id="ARBA00023306"/>
    </source>
</evidence>
<comment type="similarity">
    <text evidence="3">Belongs to the DEAD box helicase family. DEAH subfamily. DDX11/CHL1 sub-subfamily.</text>
</comment>
<evidence type="ECO:0000256" key="1">
    <source>
        <dbReference type="ARBA" id="ARBA00001966"/>
    </source>
</evidence>
<evidence type="ECO:0000256" key="12">
    <source>
        <dbReference type="ARBA" id="ARBA00023014"/>
    </source>
</evidence>
<keyword evidence="14" id="KW-0413">Isomerase</keyword>
<dbReference type="NCBIfam" id="TIGR00604">
    <property type="entry name" value="rad3"/>
    <property type="match status" value="1"/>
</dbReference>
<dbReference type="GO" id="GO:0046872">
    <property type="term" value="F:metal ion binding"/>
    <property type="evidence" value="ECO:0007669"/>
    <property type="project" value="UniProtKB-KW"/>
</dbReference>
<reference evidence="25 26" key="1">
    <citation type="submission" date="2018-12" db="EMBL/GenBank/DDBJ databases">
        <authorList>
            <person name="Tiukova I."/>
            <person name="Dainat J."/>
        </authorList>
    </citation>
    <scope>NUCLEOTIDE SEQUENCE [LARGE SCALE GENOMIC DNA]</scope>
</reference>
<evidence type="ECO:0000256" key="8">
    <source>
        <dbReference type="ARBA" id="ARBA00022801"/>
    </source>
</evidence>
<dbReference type="InterPro" id="IPR010614">
    <property type="entry name" value="RAD3-like_helicase_DEAD"/>
</dbReference>
<dbReference type="PANTHER" id="PTHR11472:SF41">
    <property type="entry name" value="ATP-DEPENDENT DNA HELICASE DDX11-RELATED"/>
    <property type="match status" value="1"/>
</dbReference>
<evidence type="ECO:0000256" key="19">
    <source>
        <dbReference type="ARBA" id="ARBA00044998"/>
    </source>
</evidence>
<gene>
    <name evidence="25" type="ORF">BRENAR_LOCUS2500</name>
</gene>
<comment type="catalytic activity">
    <reaction evidence="22">
        <text>ATP + H2O = ADP + phosphate + H(+)</text>
        <dbReference type="Rhea" id="RHEA:13065"/>
        <dbReference type="ChEBI" id="CHEBI:15377"/>
        <dbReference type="ChEBI" id="CHEBI:15378"/>
        <dbReference type="ChEBI" id="CHEBI:30616"/>
        <dbReference type="ChEBI" id="CHEBI:43474"/>
        <dbReference type="ChEBI" id="CHEBI:456216"/>
        <dbReference type="EC" id="5.6.2.3"/>
    </reaction>
</comment>
<name>A0A448YLM3_BRENA</name>
<keyword evidence="6" id="KW-0479">Metal-binding</keyword>
<accession>A0A448YLM3</accession>
<dbReference type="InterPro" id="IPR045028">
    <property type="entry name" value="DinG/Rad3-like"/>
</dbReference>
<dbReference type="GO" id="GO:0006974">
    <property type="term" value="P:DNA damage response"/>
    <property type="evidence" value="ECO:0007669"/>
    <property type="project" value="UniProtKB-ARBA"/>
</dbReference>
<dbReference type="Pfam" id="PF06733">
    <property type="entry name" value="DEAD_2"/>
    <property type="match status" value="1"/>
</dbReference>
<evidence type="ECO:0000256" key="2">
    <source>
        <dbReference type="ARBA" id="ARBA00004123"/>
    </source>
</evidence>
<feature type="coiled-coil region" evidence="23">
    <location>
        <begin position="186"/>
        <end position="213"/>
    </location>
</feature>
<evidence type="ECO:0000256" key="22">
    <source>
        <dbReference type="ARBA" id="ARBA00048954"/>
    </source>
</evidence>
<dbReference type="GO" id="GO:0051536">
    <property type="term" value="F:iron-sulfur cluster binding"/>
    <property type="evidence" value="ECO:0007669"/>
    <property type="project" value="UniProtKB-KW"/>
</dbReference>
<evidence type="ECO:0000256" key="20">
    <source>
        <dbReference type="ARBA" id="ARBA00045008"/>
    </source>
</evidence>
<sequence>MSQGRTGLLEEAERCNFNHPFEHPYDVQLKLMEAIYSTIDGDYKVGIFESPTGTGKTLSLICSTMTWLREFKRLKNEASIKKMEGEEGDDDEPEWVKKAYKEKIVDRILDDAKRYEKHLEELEKDGPRMITGDVKGRGGRGNGRGTVRYFKKAKKMEAENDDSVDDDVAPEDYFEVEDATSNRSKYEQVDSDVKRLLEEVETVRSDMRKQQSTEVNESPIKIYFASRTHSQLTQFCSQLRMTEFPSSIEGVHEKIKYLPLGSRKQLCINEEVVKLKDTQQINERCIELQKRDKGTTGSCPYMPNLNSSQDVELVDQFRDMSYSSVQDIEDLDNIGNDLKICPYYSTRQGVPVAEIISLPYQLLLQRDSRQSLKLPIKDSIVVIDEAHNLIDTINSIYSSSISFGELKLVRKGLRMYTKRFYSKMNAGNRINLSKLIKLISLLTKFVAKQIDLNKASPGTGVDVNQIFAGTTGDLLNVYPLQVYINKSKIAFKLQTYMDKEAGKKSGTPLLFKIRSFMYCLSNTSESGKFFFDGKGTDNVFLKYLLLDPSEPFKEIVEESRCVLLAGGTMEPVADFTDFLLPYVEKDRVNTFSCDHIIPDSNLEVYPISNSGNTPFEFTFGKRSNERMLDVLGRSVIRILRVVPAGVVFFFPSYHYLDEVIGVWKKRGLIKEMEKNKTIFIESREGNVDDILKDYSTEIRLKGKGSVLFSVVGGKMSEGINFSDELARAVVMIGLPYPNVKSGDLIAKSHYIEMKTIQNGGTQQMAKNRSNEMYTNICMKAVNQSVGRAIRNIKDYAVIYLIDVRYGGKAVQEKLSGWIQKRLEGCSDIGEAIDRTVGFFSSKEDS</sequence>
<keyword evidence="9" id="KW-0347">Helicase</keyword>
<evidence type="ECO:0000256" key="23">
    <source>
        <dbReference type="SAM" id="Coils"/>
    </source>
</evidence>
<comment type="cofactor">
    <cofactor evidence="1">
        <name>[4Fe-4S] cluster</name>
        <dbReference type="ChEBI" id="CHEBI:49883"/>
    </cofactor>
</comment>
<dbReference type="InterPro" id="IPR006554">
    <property type="entry name" value="Helicase-like_DEXD_c2"/>
</dbReference>
<dbReference type="GO" id="GO:0034085">
    <property type="term" value="P:establishment of sister chromatid cohesion"/>
    <property type="evidence" value="ECO:0007669"/>
    <property type="project" value="TreeGrafter"/>
</dbReference>
<dbReference type="SMART" id="SM00491">
    <property type="entry name" value="HELICc2"/>
    <property type="match status" value="1"/>
</dbReference>
<keyword evidence="12" id="KW-0411">Iron-sulfur</keyword>
<dbReference type="EC" id="5.6.2.3" evidence="18"/>
<dbReference type="AlphaFoldDB" id="A0A448YLM3"/>
<dbReference type="FunFam" id="3.40.50.300:FF:001372">
    <property type="entry name" value="ATP-dependent DNA helicase chl1"/>
    <property type="match status" value="1"/>
</dbReference>
<evidence type="ECO:0000256" key="7">
    <source>
        <dbReference type="ARBA" id="ARBA00022741"/>
    </source>
</evidence>
<evidence type="ECO:0000256" key="4">
    <source>
        <dbReference type="ARBA" id="ARBA00016387"/>
    </source>
</evidence>
<dbReference type="GO" id="GO:0016818">
    <property type="term" value="F:hydrolase activity, acting on acid anhydrides, in phosphorus-containing anhydrides"/>
    <property type="evidence" value="ECO:0007669"/>
    <property type="project" value="InterPro"/>
</dbReference>
<evidence type="ECO:0000256" key="11">
    <source>
        <dbReference type="ARBA" id="ARBA00023004"/>
    </source>
</evidence>
<evidence type="ECO:0000313" key="26">
    <source>
        <dbReference type="Proteomes" id="UP000290900"/>
    </source>
</evidence>
<keyword evidence="10" id="KW-0067">ATP-binding</keyword>
<keyword evidence="16" id="KW-0131">Cell cycle</keyword>
<evidence type="ECO:0000256" key="10">
    <source>
        <dbReference type="ARBA" id="ARBA00022840"/>
    </source>
</evidence>
<evidence type="ECO:0000256" key="17">
    <source>
        <dbReference type="ARBA" id="ARBA00029709"/>
    </source>
</evidence>
<evidence type="ECO:0000256" key="18">
    <source>
        <dbReference type="ARBA" id="ARBA00044969"/>
    </source>
</evidence>
<dbReference type="GO" id="GO:0005634">
    <property type="term" value="C:nucleus"/>
    <property type="evidence" value="ECO:0007669"/>
    <property type="project" value="UniProtKB-SubCell"/>
</dbReference>
<dbReference type="PANTHER" id="PTHR11472">
    <property type="entry name" value="DNA REPAIR DEAD HELICASE RAD3/XP-D SUBFAMILY MEMBER"/>
    <property type="match status" value="1"/>
</dbReference>
<keyword evidence="8" id="KW-0378">Hydrolase</keyword>
<protein>
    <recommendedName>
        <fullName evidence="5">ATP-dependent DNA helicase CHL1</fullName>
        <ecNumber evidence="18">5.6.2.3</ecNumber>
    </recommendedName>
    <alternativeName>
        <fullName evidence="4">ATP-dependent DNA helicase chl1</fullName>
    </alternativeName>
    <alternativeName>
        <fullName evidence="17">Chromosome loss protein 1</fullName>
    </alternativeName>
    <alternativeName>
        <fullName evidence="19 20">DNA 5'-3' helicase CHL1</fullName>
    </alternativeName>
</protein>
<dbReference type="InterPro" id="IPR027417">
    <property type="entry name" value="P-loop_NTPase"/>
</dbReference>
<comment type="function">
    <text evidence="21">ATP-dependent DNA helicase important for chromosome transmission and normal cell cycle progression in G(2)/M. May have a role in changing DNA topology to allow the loading of proteins involved in maintaining sister chromatid cohesion in the vicinity of the centromeres. Has a specific role in chromosome segregation during meiosis II.</text>
</comment>
<evidence type="ECO:0000256" key="3">
    <source>
        <dbReference type="ARBA" id="ARBA00008435"/>
    </source>
</evidence>
<dbReference type="GO" id="GO:0043139">
    <property type="term" value="F:5'-3' DNA helicase activity"/>
    <property type="evidence" value="ECO:0007669"/>
    <property type="project" value="UniProtKB-EC"/>
</dbReference>
<keyword evidence="15" id="KW-0539">Nucleus</keyword>
<dbReference type="STRING" id="13370.A0A448YLM3"/>
<dbReference type="GO" id="GO:0005524">
    <property type="term" value="F:ATP binding"/>
    <property type="evidence" value="ECO:0007669"/>
    <property type="project" value="UniProtKB-KW"/>
</dbReference>
<evidence type="ECO:0000256" key="14">
    <source>
        <dbReference type="ARBA" id="ARBA00023235"/>
    </source>
</evidence>
<evidence type="ECO:0000313" key="25">
    <source>
        <dbReference type="EMBL" id="VEU21768.1"/>
    </source>
</evidence>
<keyword evidence="13" id="KW-0238">DNA-binding</keyword>
<proteinExistence type="inferred from homology"/>
<dbReference type="OrthoDB" id="267079at2759"/>
<evidence type="ECO:0000259" key="24">
    <source>
        <dbReference type="PROSITE" id="PS51193"/>
    </source>
</evidence>
<dbReference type="CDD" id="cd18788">
    <property type="entry name" value="SF2_C_XPD"/>
    <property type="match status" value="1"/>
</dbReference>
<evidence type="ECO:0000256" key="15">
    <source>
        <dbReference type="ARBA" id="ARBA00023242"/>
    </source>
</evidence>
<dbReference type="InterPro" id="IPR013020">
    <property type="entry name" value="Rad3/Chl1-like"/>
</dbReference>
<evidence type="ECO:0000256" key="13">
    <source>
        <dbReference type="ARBA" id="ARBA00023125"/>
    </source>
</evidence>
<evidence type="ECO:0000256" key="5">
    <source>
        <dbReference type="ARBA" id="ARBA00017386"/>
    </source>
</evidence>
<dbReference type="GO" id="GO:0003677">
    <property type="term" value="F:DNA binding"/>
    <property type="evidence" value="ECO:0007669"/>
    <property type="project" value="UniProtKB-KW"/>
</dbReference>
<evidence type="ECO:0000256" key="6">
    <source>
        <dbReference type="ARBA" id="ARBA00022723"/>
    </source>
</evidence>
<dbReference type="InParanoid" id="A0A448YLM3"/>
<dbReference type="InterPro" id="IPR002464">
    <property type="entry name" value="DNA/RNA_helicase_DEAH_CS"/>
</dbReference>
<keyword evidence="11" id="KW-0408">Iron</keyword>
<evidence type="ECO:0000256" key="9">
    <source>
        <dbReference type="ARBA" id="ARBA00022806"/>
    </source>
</evidence>
<dbReference type="PROSITE" id="PS51193">
    <property type="entry name" value="HELICASE_ATP_BIND_2"/>
    <property type="match status" value="1"/>
</dbReference>
<dbReference type="InterPro" id="IPR014013">
    <property type="entry name" value="Helic_SF1/SF2_ATP-bd_DinG/Rad3"/>
</dbReference>
<dbReference type="GO" id="GO:0006139">
    <property type="term" value="P:nucleobase-containing compound metabolic process"/>
    <property type="evidence" value="ECO:0007669"/>
    <property type="project" value="InterPro"/>
</dbReference>
<dbReference type="FunCoup" id="A0A448YLM3">
    <property type="interactions" value="967"/>
</dbReference>
<dbReference type="Proteomes" id="UP000290900">
    <property type="component" value="Unassembled WGS sequence"/>
</dbReference>
<dbReference type="EMBL" id="CAACVR010000012">
    <property type="protein sequence ID" value="VEU21768.1"/>
    <property type="molecule type" value="Genomic_DNA"/>
</dbReference>
<keyword evidence="7" id="KW-0547">Nucleotide-binding</keyword>
<dbReference type="SMART" id="SM00488">
    <property type="entry name" value="DEXDc2"/>
    <property type="match status" value="1"/>
</dbReference>
<comment type="subcellular location">
    <subcellularLocation>
        <location evidence="2">Nucleus</location>
    </subcellularLocation>
</comment>
<dbReference type="Gene3D" id="3.40.50.300">
    <property type="entry name" value="P-loop containing nucleotide triphosphate hydrolases"/>
    <property type="match status" value="3"/>
</dbReference>
<dbReference type="Pfam" id="PF13307">
    <property type="entry name" value="Helicase_C_2"/>
    <property type="match status" value="1"/>
</dbReference>
<evidence type="ECO:0000256" key="21">
    <source>
        <dbReference type="ARBA" id="ARBA00045702"/>
    </source>
</evidence>